<name>A0A8J5MES4_9STRA</name>
<evidence type="ECO:0000313" key="2">
    <source>
        <dbReference type="Proteomes" id="UP000709295"/>
    </source>
</evidence>
<dbReference type="Proteomes" id="UP000709295">
    <property type="component" value="Unassembled WGS sequence"/>
</dbReference>
<organism evidence="1 2">
    <name type="scientific">Phytophthora aleatoria</name>
    <dbReference type="NCBI Taxonomy" id="2496075"/>
    <lineage>
        <taxon>Eukaryota</taxon>
        <taxon>Sar</taxon>
        <taxon>Stramenopiles</taxon>
        <taxon>Oomycota</taxon>
        <taxon>Peronosporomycetes</taxon>
        <taxon>Peronosporales</taxon>
        <taxon>Peronosporaceae</taxon>
        <taxon>Phytophthora</taxon>
    </lineage>
</organism>
<keyword evidence="2" id="KW-1185">Reference proteome</keyword>
<reference evidence="1" key="1">
    <citation type="submission" date="2021-01" db="EMBL/GenBank/DDBJ databases">
        <title>Phytophthora aleatoria, a newly-described species from Pinus radiata is distinct from Phytophthora cactorum isolates based on comparative genomics.</title>
        <authorList>
            <person name="Mcdougal R."/>
            <person name="Panda P."/>
            <person name="Williams N."/>
            <person name="Studholme D.J."/>
        </authorList>
    </citation>
    <scope>NUCLEOTIDE SEQUENCE</scope>
    <source>
        <strain evidence="1">NZFS 4037</strain>
    </source>
</reference>
<protein>
    <submittedName>
        <fullName evidence="1">Uncharacterized protein</fullName>
    </submittedName>
</protein>
<proteinExistence type="predicted"/>
<comment type="caution">
    <text evidence="1">The sequence shown here is derived from an EMBL/GenBank/DDBJ whole genome shotgun (WGS) entry which is preliminary data.</text>
</comment>
<accession>A0A8J5MES4</accession>
<dbReference type="AlphaFoldDB" id="A0A8J5MES4"/>
<sequence>MDASDKGLCILEPSLRQYIRVRFTPAEREAFVSDPSANSINVHEFQSAILAALHWGPIWAKAAGSQPVHVSFWIDNASAVSWTQRRSSQQPLAQMYNRLLALAEFNYSLVCTAKHISGVDNVMANAGSRAWSRDDNLFRTCRLDGHRYQSSLLTTISRNSGMVLRQHAVASTTFAKYYAYWHQWVQFSSFMR</sequence>
<evidence type="ECO:0000313" key="1">
    <source>
        <dbReference type="EMBL" id="KAG6954449.1"/>
    </source>
</evidence>
<gene>
    <name evidence="1" type="ORF">JG688_00012333</name>
</gene>
<dbReference type="EMBL" id="JAENGY010000943">
    <property type="protein sequence ID" value="KAG6954449.1"/>
    <property type="molecule type" value="Genomic_DNA"/>
</dbReference>